<gene>
    <name evidence="3" type="ORF">C6571_15940</name>
</gene>
<feature type="chain" id="PRO_5015645303" description="DUF7482 domain-containing protein" evidence="1">
    <location>
        <begin position="26"/>
        <end position="174"/>
    </location>
</feature>
<dbReference type="AlphaFoldDB" id="A0A2S0N386"/>
<proteinExistence type="predicted"/>
<accession>A0A2S0N386</accession>
<dbReference type="InterPro" id="IPR055905">
    <property type="entry name" value="DUF7482"/>
</dbReference>
<dbReference type="Proteomes" id="UP000239326">
    <property type="component" value="Chromosome"/>
</dbReference>
<feature type="signal peptide" evidence="1">
    <location>
        <begin position="1"/>
        <end position="25"/>
    </location>
</feature>
<keyword evidence="1" id="KW-0732">Signal</keyword>
<feature type="domain" description="DUF7482" evidence="2">
    <location>
        <begin position="41"/>
        <end position="167"/>
    </location>
</feature>
<name>A0A2S0N386_9BURK</name>
<keyword evidence="4" id="KW-1185">Reference proteome</keyword>
<evidence type="ECO:0000313" key="3">
    <source>
        <dbReference type="EMBL" id="AVO42586.1"/>
    </source>
</evidence>
<sequence length="174" mass="18168">MKTSITAAAVLAAALLAGCASPGFDAGRTETVLPLKRAWVDGRTVEYVTTDISDAAMAKAAGANYAPRLAGAVGITGRSSVLERVYKFPAGEQISIFQSAPLPAGGANAVAAYSPLWRLVLVRWQVPAAGRELKSEEELLAAQERGEVMLEQTAIVANCPITRTVDGSALRGVR</sequence>
<evidence type="ECO:0000256" key="1">
    <source>
        <dbReference type="SAM" id="SignalP"/>
    </source>
</evidence>
<evidence type="ECO:0000313" key="4">
    <source>
        <dbReference type="Proteomes" id="UP000239326"/>
    </source>
</evidence>
<protein>
    <recommendedName>
        <fullName evidence="2">DUF7482 domain-containing protein</fullName>
    </recommendedName>
</protein>
<reference evidence="3 4" key="1">
    <citation type="submission" date="2018-03" db="EMBL/GenBank/DDBJ databases">
        <title>Genome sequencing of Simplicispira sp.</title>
        <authorList>
            <person name="Kim S.-J."/>
            <person name="Heo J."/>
            <person name="Kwon S.-W."/>
        </authorList>
    </citation>
    <scope>NUCLEOTIDE SEQUENCE [LARGE SCALE GENOMIC DNA]</scope>
    <source>
        <strain evidence="3 4">SC1-8</strain>
    </source>
</reference>
<organism evidence="3 4">
    <name type="scientific">Simplicispira suum</name>
    <dbReference type="NCBI Taxonomy" id="2109915"/>
    <lineage>
        <taxon>Bacteria</taxon>
        <taxon>Pseudomonadati</taxon>
        <taxon>Pseudomonadota</taxon>
        <taxon>Betaproteobacteria</taxon>
        <taxon>Burkholderiales</taxon>
        <taxon>Comamonadaceae</taxon>
        <taxon>Simplicispira</taxon>
    </lineage>
</organism>
<dbReference type="PROSITE" id="PS51257">
    <property type="entry name" value="PROKAR_LIPOPROTEIN"/>
    <property type="match status" value="1"/>
</dbReference>
<dbReference type="KEGG" id="simp:C6571_15940"/>
<dbReference type="Pfam" id="PF24298">
    <property type="entry name" value="DUF7482"/>
    <property type="match status" value="1"/>
</dbReference>
<evidence type="ECO:0000259" key="2">
    <source>
        <dbReference type="Pfam" id="PF24298"/>
    </source>
</evidence>
<dbReference type="OrthoDB" id="8588290at2"/>
<dbReference type="EMBL" id="CP027669">
    <property type="protein sequence ID" value="AVO42586.1"/>
    <property type="molecule type" value="Genomic_DNA"/>
</dbReference>
<dbReference type="RefSeq" id="WP_106447562.1">
    <property type="nucleotide sequence ID" value="NZ_CP027669.1"/>
</dbReference>